<keyword evidence="2" id="KW-1185">Reference proteome</keyword>
<evidence type="ECO:0000313" key="2">
    <source>
        <dbReference type="Proteomes" id="UP001304671"/>
    </source>
</evidence>
<evidence type="ECO:0000313" key="1">
    <source>
        <dbReference type="EMBL" id="MEA5257213.1"/>
    </source>
</evidence>
<sequence>MNIQTAAVKEQSKVRKNMERYIQLTGKSEADYNAWATQVGRQMHINTYICLTVSQAITYNE</sequence>
<dbReference type="EMBL" id="JAYFUL010000006">
    <property type="protein sequence ID" value="MEA5257213.1"/>
    <property type="molecule type" value="Genomic_DNA"/>
</dbReference>
<organism evidence="1 2">
    <name type="scientific">Arcicella aquatica</name>
    <dbReference type="NCBI Taxonomy" id="217141"/>
    <lineage>
        <taxon>Bacteria</taxon>
        <taxon>Pseudomonadati</taxon>
        <taxon>Bacteroidota</taxon>
        <taxon>Cytophagia</taxon>
        <taxon>Cytophagales</taxon>
        <taxon>Flectobacillaceae</taxon>
        <taxon>Arcicella</taxon>
    </lineage>
</organism>
<proteinExistence type="predicted"/>
<protein>
    <submittedName>
        <fullName evidence="1">Uncharacterized protein</fullName>
    </submittedName>
</protein>
<dbReference type="RefSeq" id="WP_323247446.1">
    <property type="nucleotide sequence ID" value="NZ_JAYFUL010000006.1"/>
</dbReference>
<name>A0ABU5QJJ8_9BACT</name>
<accession>A0ABU5QJJ8</accession>
<gene>
    <name evidence="1" type="ORF">VB264_05400</name>
</gene>
<reference evidence="1 2" key="1">
    <citation type="submission" date="2023-12" db="EMBL/GenBank/DDBJ databases">
        <title>Novel species of the genus Arcicella isolated from rivers.</title>
        <authorList>
            <person name="Lu H."/>
        </authorList>
    </citation>
    <scope>NUCLEOTIDE SEQUENCE [LARGE SCALE GENOMIC DNA]</scope>
    <source>
        <strain evidence="1 2">LMG 21963</strain>
    </source>
</reference>
<dbReference type="Proteomes" id="UP001304671">
    <property type="component" value="Unassembled WGS sequence"/>
</dbReference>
<comment type="caution">
    <text evidence="1">The sequence shown here is derived from an EMBL/GenBank/DDBJ whole genome shotgun (WGS) entry which is preliminary data.</text>
</comment>